<sequence>MVFRYPLRKVKIRDGRKRLSLVKGKREGL</sequence>
<protein>
    <submittedName>
        <fullName evidence="1">Uncharacterized protein</fullName>
    </submittedName>
</protein>
<proteinExistence type="predicted"/>
<name>A0A8S5TWI1_9CAUD</name>
<organism evidence="1">
    <name type="scientific">Myoviridae sp. ctaUM17</name>
    <dbReference type="NCBI Taxonomy" id="2825133"/>
    <lineage>
        <taxon>Viruses</taxon>
        <taxon>Duplodnaviria</taxon>
        <taxon>Heunggongvirae</taxon>
        <taxon>Uroviricota</taxon>
        <taxon>Caudoviricetes</taxon>
    </lineage>
</organism>
<evidence type="ECO:0000313" key="1">
    <source>
        <dbReference type="EMBL" id="DAF86553.1"/>
    </source>
</evidence>
<dbReference type="EMBL" id="BK015948">
    <property type="protein sequence ID" value="DAF86553.1"/>
    <property type="molecule type" value="Genomic_DNA"/>
</dbReference>
<reference evidence="1" key="1">
    <citation type="journal article" date="2021" name="Proc. Natl. Acad. Sci. U.S.A.">
        <title>A Catalog of Tens of Thousands of Viruses from Human Metagenomes Reveals Hidden Associations with Chronic Diseases.</title>
        <authorList>
            <person name="Tisza M.J."/>
            <person name="Buck C.B."/>
        </authorList>
    </citation>
    <scope>NUCLEOTIDE SEQUENCE</scope>
    <source>
        <strain evidence="1">CtaUM17</strain>
    </source>
</reference>
<accession>A0A8S5TWI1</accession>